<evidence type="ECO:0000313" key="6">
    <source>
        <dbReference type="Proteomes" id="UP001497516"/>
    </source>
</evidence>
<comment type="similarity">
    <text evidence="1">Belongs to the protein prenyltransferase subunit alpha family.</text>
</comment>
<evidence type="ECO:0000256" key="3">
    <source>
        <dbReference type="ARBA" id="ARBA00022679"/>
    </source>
</evidence>
<keyword evidence="4" id="KW-0677">Repeat</keyword>
<evidence type="ECO:0000256" key="2">
    <source>
        <dbReference type="ARBA" id="ARBA00022602"/>
    </source>
</evidence>
<dbReference type="InterPro" id="IPR039291">
    <property type="entry name" value="At5g17165-like"/>
</dbReference>
<dbReference type="GO" id="GO:0005965">
    <property type="term" value="C:protein farnesyltransferase complex"/>
    <property type="evidence" value="ECO:0007669"/>
    <property type="project" value="TreeGrafter"/>
</dbReference>
<dbReference type="SUPFAM" id="SSF48439">
    <property type="entry name" value="Protein prenylyltransferase"/>
    <property type="match status" value="1"/>
</dbReference>
<sequence length="548" mass="62864">MLWLTKQIPETQKLELREKIENERLDAMLKSQKGLHSAYEKNVESADHHHHDDQVIFRQPQQQQQMLKEEDKFYYWEPHPQTGVFGPAAAASGGAAAASSGKASTIDGGDGAVVVEEKAWFRPTSLEDSEKPQKPEGTIQNEAMSELLNQFEYILDSDPIINEVGFIHPSQFATLAKDPEAGSSRSEASDALDGGDGTFWIRDHKLGISSEVVLRLYKAAREQFMNAIAEYKKLGDLSLPSAEALGIVVMKCSKSLVLLSPDFGTAWNSRKLIVSKKTQASMFTDELRLSALVLSYSPKSEQAWSHRRWVIKNMARNRTTLQEILREESDLVEKIAERSKMNYRAWNHRCWLVSYMDREQVIQELKQSKTWSGLHVADHSCFHYRMRLIIRVLEDCCRKQEEGSCDSCVQVYLIWQEELDWNEELIKRYLGREALWLYRRFLSLLWIRHFTTDVNDVSSPQKSQSSIQVNVSVFLDKELLLVNSCSEGSDDEFEDFEEQAICSASYMLWLTKQIPETQKLELREKIENERLDAMLKLVSLRGPPFGAI</sequence>
<evidence type="ECO:0000256" key="4">
    <source>
        <dbReference type="ARBA" id="ARBA00022737"/>
    </source>
</evidence>
<dbReference type="Pfam" id="PF01239">
    <property type="entry name" value="PPTA"/>
    <property type="match status" value="2"/>
</dbReference>
<dbReference type="EMBL" id="OZ034817">
    <property type="protein sequence ID" value="CAL1379688.1"/>
    <property type="molecule type" value="Genomic_DNA"/>
</dbReference>
<gene>
    <name evidence="5" type="ORF">LTRI10_LOCUS21192</name>
</gene>
<dbReference type="GO" id="GO:0004662">
    <property type="term" value="F:CAAX-protein geranylgeranyltransferase activity"/>
    <property type="evidence" value="ECO:0007669"/>
    <property type="project" value="TreeGrafter"/>
</dbReference>
<keyword evidence="3" id="KW-0808">Transferase</keyword>
<keyword evidence="2" id="KW-0637">Prenyltransferase</keyword>
<dbReference type="GO" id="GO:0005953">
    <property type="term" value="C:CAAX-protein geranylgeranyltransferase complex"/>
    <property type="evidence" value="ECO:0007669"/>
    <property type="project" value="TreeGrafter"/>
</dbReference>
<organism evidence="5 6">
    <name type="scientific">Linum trigynum</name>
    <dbReference type="NCBI Taxonomy" id="586398"/>
    <lineage>
        <taxon>Eukaryota</taxon>
        <taxon>Viridiplantae</taxon>
        <taxon>Streptophyta</taxon>
        <taxon>Embryophyta</taxon>
        <taxon>Tracheophyta</taxon>
        <taxon>Spermatophyta</taxon>
        <taxon>Magnoliopsida</taxon>
        <taxon>eudicotyledons</taxon>
        <taxon>Gunneridae</taxon>
        <taxon>Pentapetalae</taxon>
        <taxon>rosids</taxon>
        <taxon>fabids</taxon>
        <taxon>Malpighiales</taxon>
        <taxon>Linaceae</taxon>
        <taxon>Linum</taxon>
    </lineage>
</organism>
<dbReference type="PROSITE" id="PS51147">
    <property type="entry name" value="PFTA"/>
    <property type="match status" value="2"/>
</dbReference>
<dbReference type="PANTHER" id="PTHR11129:SF10">
    <property type="entry name" value="PROTEIN PRENYLYLTRANSFERASE SUPERFAMILY PROTEIN"/>
    <property type="match status" value="1"/>
</dbReference>
<proteinExistence type="inferred from homology"/>
<dbReference type="Proteomes" id="UP001497516">
    <property type="component" value="Chromosome 4"/>
</dbReference>
<dbReference type="GO" id="GO:0004660">
    <property type="term" value="F:protein farnesyltransferase activity"/>
    <property type="evidence" value="ECO:0007669"/>
    <property type="project" value="TreeGrafter"/>
</dbReference>
<name>A0AAV2E210_9ROSI</name>
<evidence type="ECO:0000313" key="5">
    <source>
        <dbReference type="EMBL" id="CAL1379688.1"/>
    </source>
</evidence>
<accession>A0AAV2E210</accession>
<protein>
    <submittedName>
        <fullName evidence="5">Uncharacterized protein</fullName>
    </submittedName>
</protein>
<dbReference type="InterPro" id="IPR002088">
    <property type="entry name" value="Prenyl_trans_a"/>
</dbReference>
<reference evidence="5 6" key="1">
    <citation type="submission" date="2024-04" db="EMBL/GenBank/DDBJ databases">
        <authorList>
            <person name="Fracassetti M."/>
        </authorList>
    </citation>
    <scope>NUCLEOTIDE SEQUENCE [LARGE SCALE GENOMIC DNA]</scope>
</reference>
<dbReference type="AlphaFoldDB" id="A0AAV2E210"/>
<dbReference type="Pfam" id="PF22272">
    <property type="entry name" value="LEA_3b"/>
    <property type="match status" value="1"/>
</dbReference>
<keyword evidence="6" id="KW-1185">Reference proteome</keyword>
<dbReference type="PANTHER" id="PTHR11129">
    <property type="entry name" value="PROTEIN FARNESYLTRANSFERASE ALPHA SUBUNIT/RAB GERANYLGERANYL TRANSFERASE ALPHA SUBUNIT"/>
    <property type="match status" value="1"/>
</dbReference>
<dbReference type="Gene3D" id="1.25.40.120">
    <property type="entry name" value="Protein prenylyltransferase"/>
    <property type="match status" value="1"/>
</dbReference>
<evidence type="ECO:0000256" key="1">
    <source>
        <dbReference type="ARBA" id="ARBA00006734"/>
    </source>
</evidence>